<reference evidence="1" key="1">
    <citation type="submission" date="2024-05" db="EMBL/GenBank/DDBJ databases">
        <authorList>
            <person name="Kim S."/>
            <person name="Heo J."/>
            <person name="Choi H."/>
            <person name="Choi Y."/>
            <person name="Kwon S.-W."/>
            <person name="Kim Y."/>
        </authorList>
    </citation>
    <scope>NUCLEOTIDE SEQUENCE</scope>
    <source>
        <strain evidence="1">KACC 23698</strain>
    </source>
</reference>
<sequence length="71" mass="7894">MANSALALDAILSAPARSSRPSIVRILFERFKTARRAEAEQVVARYIQLNGGRLTDDLEREISRKFGDFAG</sequence>
<proteinExistence type="predicted"/>
<dbReference type="AlphaFoldDB" id="A0AAU7JM58"/>
<organism evidence="1">
    <name type="scientific">Alsobacter sp. KACC 23698</name>
    <dbReference type="NCBI Taxonomy" id="3149229"/>
    <lineage>
        <taxon>Bacteria</taxon>
        <taxon>Pseudomonadati</taxon>
        <taxon>Pseudomonadota</taxon>
        <taxon>Alphaproteobacteria</taxon>
        <taxon>Hyphomicrobiales</taxon>
        <taxon>Alsobacteraceae</taxon>
        <taxon>Alsobacter</taxon>
    </lineage>
</organism>
<evidence type="ECO:0000313" key="1">
    <source>
        <dbReference type="EMBL" id="XBO41034.1"/>
    </source>
</evidence>
<accession>A0AAU7JM58</accession>
<dbReference type="RefSeq" id="WP_406857887.1">
    <property type="nucleotide sequence ID" value="NZ_CP157484.1"/>
</dbReference>
<gene>
    <name evidence="1" type="ORF">ABEG18_09820</name>
</gene>
<protein>
    <submittedName>
        <fullName evidence="1">Uncharacterized protein</fullName>
    </submittedName>
</protein>
<dbReference type="EMBL" id="CP157484">
    <property type="protein sequence ID" value="XBO41034.1"/>
    <property type="molecule type" value="Genomic_DNA"/>
</dbReference>
<name>A0AAU7JM58_9HYPH</name>